<dbReference type="InterPro" id="IPR025665">
    <property type="entry name" value="Beta-barrel_OMP_2"/>
</dbReference>
<feature type="domain" description="Outer membrane protein beta-barrel" evidence="2">
    <location>
        <begin position="18"/>
        <end position="193"/>
    </location>
</feature>
<comment type="caution">
    <text evidence="3">The sequence shown here is derived from an EMBL/GenBank/DDBJ whole genome shotgun (WGS) entry which is preliminary data.</text>
</comment>
<dbReference type="Pfam" id="PF13568">
    <property type="entry name" value="OMP_b-brl_2"/>
    <property type="match status" value="1"/>
</dbReference>
<reference evidence="4" key="1">
    <citation type="journal article" date="2019" name="Int. J. Syst. Evol. Microbiol.">
        <title>The Global Catalogue of Microorganisms (GCM) 10K type strain sequencing project: providing services to taxonomists for standard genome sequencing and annotation.</title>
        <authorList>
            <consortium name="The Broad Institute Genomics Platform"/>
            <consortium name="The Broad Institute Genome Sequencing Center for Infectious Disease"/>
            <person name="Wu L."/>
            <person name="Ma J."/>
        </authorList>
    </citation>
    <scope>NUCLEOTIDE SEQUENCE [LARGE SCALE GENOMIC DNA]</scope>
    <source>
        <strain evidence="4">JCM 17919</strain>
    </source>
</reference>
<dbReference type="EMBL" id="BAABGY010000009">
    <property type="protein sequence ID" value="GAA4335949.1"/>
    <property type="molecule type" value="Genomic_DNA"/>
</dbReference>
<organism evidence="3 4">
    <name type="scientific">Flaviaesturariibacter amylovorans</name>
    <dbReference type="NCBI Taxonomy" id="1084520"/>
    <lineage>
        <taxon>Bacteria</taxon>
        <taxon>Pseudomonadati</taxon>
        <taxon>Bacteroidota</taxon>
        <taxon>Chitinophagia</taxon>
        <taxon>Chitinophagales</taxon>
        <taxon>Chitinophagaceae</taxon>
        <taxon>Flaviaestuariibacter</taxon>
    </lineage>
</organism>
<accession>A0ABP8H8R6</accession>
<keyword evidence="4" id="KW-1185">Reference proteome</keyword>
<keyword evidence="1" id="KW-0732">Signal</keyword>
<feature type="signal peptide" evidence="1">
    <location>
        <begin position="1"/>
        <end position="19"/>
    </location>
</feature>
<feature type="chain" id="PRO_5046297796" description="Outer membrane protein beta-barrel domain-containing protein" evidence="1">
    <location>
        <begin position="20"/>
        <end position="218"/>
    </location>
</feature>
<gene>
    <name evidence="3" type="ORF">GCM10023184_31010</name>
</gene>
<proteinExistence type="predicted"/>
<evidence type="ECO:0000259" key="2">
    <source>
        <dbReference type="Pfam" id="PF13568"/>
    </source>
</evidence>
<dbReference type="Proteomes" id="UP001501725">
    <property type="component" value="Unassembled WGS sequence"/>
</dbReference>
<name>A0ABP8H8R6_9BACT</name>
<dbReference type="RefSeq" id="WP_345256669.1">
    <property type="nucleotide sequence ID" value="NZ_BAABGY010000009.1"/>
</dbReference>
<sequence>MKKCTLFVLLALSCTILWAQDGKWTLGAEGGASLASARGERTPFEGQQPLFAPAAGIILQRALHGRLFFRSGLSLTQKGLRWTGAAIGSNGTVLARAEQTHRLHYFTVPLLVGIHMGSNRGRIYLQAGPWAGFLLRERAELKGPGVNDRADNEGRYRKTDFGLAAGVGGLFPVSRKMAFSLELRDELGLTNSSDIDGPDNGVLRTNALSLLLGVRFGL</sequence>
<evidence type="ECO:0000313" key="3">
    <source>
        <dbReference type="EMBL" id="GAA4335949.1"/>
    </source>
</evidence>
<evidence type="ECO:0000256" key="1">
    <source>
        <dbReference type="SAM" id="SignalP"/>
    </source>
</evidence>
<protein>
    <recommendedName>
        <fullName evidence="2">Outer membrane protein beta-barrel domain-containing protein</fullName>
    </recommendedName>
</protein>
<evidence type="ECO:0000313" key="4">
    <source>
        <dbReference type="Proteomes" id="UP001501725"/>
    </source>
</evidence>